<protein>
    <submittedName>
        <fullName evidence="2">Uncharacterized protein</fullName>
    </submittedName>
</protein>
<evidence type="ECO:0000313" key="2">
    <source>
        <dbReference type="EMBL" id="CAK0898356.1"/>
    </source>
</evidence>
<feature type="compositionally biased region" description="Basic and acidic residues" evidence="1">
    <location>
        <begin position="162"/>
        <end position="173"/>
    </location>
</feature>
<keyword evidence="3" id="KW-1185">Reference proteome</keyword>
<feature type="compositionally biased region" description="Low complexity" evidence="1">
    <location>
        <begin position="116"/>
        <end position="139"/>
    </location>
</feature>
<feature type="compositionally biased region" description="Basic residues" evidence="1">
    <location>
        <begin position="93"/>
        <end position="102"/>
    </location>
</feature>
<dbReference type="EMBL" id="CAUYUJ010020462">
    <property type="protein sequence ID" value="CAK0898356.1"/>
    <property type="molecule type" value="Genomic_DNA"/>
</dbReference>
<sequence length="198" mass="21385">MAGMGITTETRQRENKAQRDRGTGRTDRVCAGRAPMSGQHAAVRKRALALRAENVATPGERASRAGQRPGGRPTARRPFPADRAALGPSGGRAARRRVHRSSARGGAQRPPPPNSRAQALARARAWALASAQAQHPAAARGHKKSTRPLDERNRRTTRRPRRPQDAARGEATRPRPRTRRRTPPAKRPCAASAAPVSS</sequence>
<evidence type="ECO:0000313" key="3">
    <source>
        <dbReference type="Proteomes" id="UP001189429"/>
    </source>
</evidence>
<comment type="caution">
    <text evidence="2">The sequence shown here is derived from an EMBL/GenBank/DDBJ whole genome shotgun (WGS) entry which is preliminary data.</text>
</comment>
<accession>A0ABN9XFL5</accession>
<proteinExistence type="predicted"/>
<feature type="region of interest" description="Disordered" evidence="1">
    <location>
        <begin position="1"/>
        <end position="198"/>
    </location>
</feature>
<organism evidence="2 3">
    <name type="scientific">Prorocentrum cordatum</name>
    <dbReference type="NCBI Taxonomy" id="2364126"/>
    <lineage>
        <taxon>Eukaryota</taxon>
        <taxon>Sar</taxon>
        <taxon>Alveolata</taxon>
        <taxon>Dinophyceae</taxon>
        <taxon>Prorocentrales</taxon>
        <taxon>Prorocentraceae</taxon>
        <taxon>Prorocentrum</taxon>
    </lineage>
</organism>
<feature type="compositionally biased region" description="Basic and acidic residues" evidence="1">
    <location>
        <begin position="10"/>
        <end position="30"/>
    </location>
</feature>
<gene>
    <name evidence="2" type="ORF">PCOR1329_LOCUS76241</name>
</gene>
<evidence type="ECO:0000256" key="1">
    <source>
        <dbReference type="SAM" id="MobiDB-lite"/>
    </source>
</evidence>
<reference evidence="2" key="1">
    <citation type="submission" date="2023-10" db="EMBL/GenBank/DDBJ databases">
        <authorList>
            <person name="Chen Y."/>
            <person name="Shah S."/>
            <person name="Dougan E. K."/>
            <person name="Thang M."/>
            <person name="Chan C."/>
        </authorList>
    </citation>
    <scope>NUCLEOTIDE SEQUENCE [LARGE SCALE GENOMIC DNA]</scope>
</reference>
<name>A0ABN9XFL5_9DINO</name>
<feature type="compositionally biased region" description="Basic residues" evidence="1">
    <location>
        <begin position="174"/>
        <end position="184"/>
    </location>
</feature>
<feature type="non-terminal residue" evidence="2">
    <location>
        <position position="198"/>
    </location>
</feature>
<dbReference type="Proteomes" id="UP001189429">
    <property type="component" value="Unassembled WGS sequence"/>
</dbReference>